<feature type="region of interest" description="Disordered" evidence="1">
    <location>
        <begin position="515"/>
        <end position="539"/>
    </location>
</feature>
<dbReference type="RefSeq" id="XP_006818235.1">
    <property type="nucleotide sequence ID" value="XM_006818172.1"/>
</dbReference>
<dbReference type="PANTHER" id="PTHR22619:SF1">
    <property type="entry name" value="ZINC FINGER SWIM DOMAIN-CONTAINING PROTEIN 8"/>
    <property type="match status" value="1"/>
</dbReference>
<accession>A0ABM0MDZ4</accession>
<protein>
    <submittedName>
        <fullName evidence="3">Zinc finger SWIM domain-containing protein 8-like</fullName>
    </submittedName>
</protein>
<dbReference type="Proteomes" id="UP000694865">
    <property type="component" value="Unplaced"/>
</dbReference>
<evidence type="ECO:0000256" key="1">
    <source>
        <dbReference type="SAM" id="MobiDB-lite"/>
    </source>
</evidence>
<name>A0ABM0MDZ4_SACKO</name>
<proteinExistence type="predicted"/>
<dbReference type="GeneID" id="100370367"/>
<reference evidence="3" key="1">
    <citation type="submission" date="2025-08" db="UniProtKB">
        <authorList>
            <consortium name="RefSeq"/>
        </authorList>
    </citation>
    <scope>IDENTIFICATION</scope>
    <source>
        <tissue evidence="3">Testes</tissue>
    </source>
</reference>
<feature type="non-terminal residue" evidence="3">
    <location>
        <position position="1"/>
    </location>
</feature>
<evidence type="ECO:0000313" key="3">
    <source>
        <dbReference type="RefSeq" id="XP_006818235.1"/>
    </source>
</evidence>
<evidence type="ECO:0000313" key="2">
    <source>
        <dbReference type="Proteomes" id="UP000694865"/>
    </source>
</evidence>
<dbReference type="PANTHER" id="PTHR22619">
    <property type="entry name" value="ZINC FINGER SWIM DOMAIN CONTAINING PROTEIN 4, 5, 6"/>
    <property type="match status" value="1"/>
</dbReference>
<gene>
    <name evidence="3" type="primary">LOC100370367</name>
</gene>
<organism evidence="2 3">
    <name type="scientific">Saccoglossus kowalevskii</name>
    <name type="common">Acorn worm</name>
    <dbReference type="NCBI Taxonomy" id="10224"/>
    <lineage>
        <taxon>Eukaryota</taxon>
        <taxon>Metazoa</taxon>
        <taxon>Hemichordata</taxon>
        <taxon>Enteropneusta</taxon>
        <taxon>Harrimaniidae</taxon>
        <taxon>Saccoglossus</taxon>
    </lineage>
</organism>
<feature type="compositionally biased region" description="Polar residues" evidence="1">
    <location>
        <begin position="521"/>
        <end position="539"/>
    </location>
</feature>
<keyword evidence="2" id="KW-1185">Reference proteome</keyword>
<sequence>TDNKKKSLFKQPLTLLDSAAKTTALHYVCDELEAQHLSFDDQLWKKIAFWAFPRDESEAKLYYKIVNSDEQAWTAAVKFVEKEKMTDVIQVGFMVTATISDGRPYQVSLTFERCKIVSSTCSGCPKQLWCSHILAAVIYRIRNANQITVHAPMTESLSALSREQLQKLLQYHVAEDPGSVLGKLFKHFDAVRDVQSDMNQTQALPDPTIGLAEGISNTWQRSMEILGKRIIAELKRASILHDSRCCYHGPGETPAGCEKSTLDQHINKIKELMLRRDAKARQVLMVIAAATVKVMKENQRERYEAPDLDRFCHEIERLMRASVMNPSLLSIQHLQKLQTFLLKLYRETSSLKSNVVRHSQWIELPSVVPLLKGKDYITSVLQGEVPQNLSDEIDTVDDMFVVDGIGNDDNQGGNGNASASDNERISQAQTGYLFKEALCLATLRLHHKDPRILLGFTGKLVSFSVTLAALETLLLHGLIKPATCLAVKQLQVIMNSVKKDCILSKNFHKDQQDGFMEMDSNEPSTSRGAASTLHTRNKI</sequence>